<evidence type="ECO:0000256" key="1">
    <source>
        <dbReference type="ARBA" id="ARBA00005582"/>
    </source>
</evidence>
<comment type="similarity">
    <text evidence="1">Belongs to the Nudix hydrolase family.</text>
</comment>
<dbReference type="PANTHER" id="PTHR43736:SF1">
    <property type="entry name" value="DIHYDRONEOPTERIN TRIPHOSPHATE DIPHOSPHATASE"/>
    <property type="match status" value="1"/>
</dbReference>
<dbReference type="InterPro" id="IPR000086">
    <property type="entry name" value="NUDIX_hydrolase_dom"/>
</dbReference>
<evidence type="ECO:0000256" key="2">
    <source>
        <dbReference type="ARBA" id="ARBA00022801"/>
    </source>
</evidence>
<dbReference type="InterPro" id="IPR020084">
    <property type="entry name" value="NUDIX_hydrolase_CS"/>
</dbReference>
<evidence type="ECO:0000313" key="5">
    <source>
        <dbReference type="Proteomes" id="UP001478862"/>
    </source>
</evidence>
<dbReference type="PROSITE" id="PS00893">
    <property type="entry name" value="NUDIX_BOX"/>
    <property type="match status" value="1"/>
</dbReference>
<dbReference type="CDD" id="cd04688">
    <property type="entry name" value="NUDIX_Hydrolase"/>
    <property type="match status" value="1"/>
</dbReference>
<organism evidence="4 5">
    <name type="scientific">Lysinibacillus zambalensis</name>
    <dbReference type="NCBI Taxonomy" id="3160866"/>
    <lineage>
        <taxon>Bacteria</taxon>
        <taxon>Bacillati</taxon>
        <taxon>Bacillota</taxon>
        <taxon>Bacilli</taxon>
        <taxon>Bacillales</taxon>
        <taxon>Bacillaceae</taxon>
        <taxon>Lysinibacillus</taxon>
    </lineage>
</organism>
<dbReference type="InterPro" id="IPR015797">
    <property type="entry name" value="NUDIX_hydrolase-like_dom_sf"/>
</dbReference>
<dbReference type="PANTHER" id="PTHR43736">
    <property type="entry name" value="ADP-RIBOSE PYROPHOSPHATASE"/>
    <property type="match status" value="1"/>
</dbReference>
<reference evidence="4 5" key="1">
    <citation type="submission" date="2024-06" db="EMBL/GenBank/DDBJ databases">
        <title>Lysinibacillus zambalefons sp. nov., a Novel Firmicute Isolated from the Poon Bato Zambales Hyperalkaline Spring.</title>
        <authorList>
            <person name="Aja J.A."/>
            <person name="Lazaro J.E.H."/>
            <person name="Llorin L.D."/>
            <person name="Lim K.R."/>
            <person name="Teodosio J."/>
            <person name="Dalisay D.S."/>
        </authorList>
    </citation>
    <scope>NUCLEOTIDE SEQUENCE [LARGE SCALE GENOMIC DNA]</scope>
    <source>
        <strain evidence="4 5">M3</strain>
    </source>
</reference>
<dbReference type="RefSeq" id="WP_349657801.1">
    <property type="nucleotide sequence ID" value="NZ_JBEGDG010000001.1"/>
</dbReference>
<dbReference type="Gene3D" id="3.90.79.10">
    <property type="entry name" value="Nucleoside Triphosphate Pyrophosphohydrolase"/>
    <property type="match status" value="1"/>
</dbReference>
<keyword evidence="5" id="KW-1185">Reference proteome</keyword>
<dbReference type="SUPFAM" id="SSF55811">
    <property type="entry name" value="Nudix"/>
    <property type="match status" value="1"/>
</dbReference>
<keyword evidence="2" id="KW-0378">Hydrolase</keyword>
<comment type="caution">
    <text evidence="4">The sequence shown here is derived from an EMBL/GenBank/DDBJ whole genome shotgun (WGS) entry which is preliminary data.</text>
</comment>
<dbReference type="Proteomes" id="UP001478862">
    <property type="component" value="Unassembled WGS sequence"/>
</dbReference>
<dbReference type="EMBL" id="JBEGDG010000001">
    <property type="protein sequence ID" value="MEQ6353000.1"/>
    <property type="molecule type" value="Genomic_DNA"/>
</dbReference>
<proteinExistence type="inferred from homology"/>
<protein>
    <submittedName>
        <fullName evidence="4">NUDIX domain-containing protein</fullName>
    </submittedName>
</protein>
<dbReference type="Pfam" id="PF00293">
    <property type="entry name" value="NUDIX"/>
    <property type="match status" value="1"/>
</dbReference>
<sequence>MSEDLTVKMNAGKLNIRVAAWIVYNDNLLVSQFPDGTISLPGGRVQLRETSIEAIEREILEETGVQLGTPKLFAVIENFFHDKDYFHEILFIYRGQIPIQPTYNGQDSSSQKISWIPLTQVNELKPDILVNLSQIVEIDKLHHFTNIEAR</sequence>
<feature type="domain" description="Nudix hydrolase" evidence="3">
    <location>
        <begin position="13"/>
        <end position="142"/>
    </location>
</feature>
<gene>
    <name evidence="4" type="ORF">ABNX05_00025</name>
</gene>
<accession>A0ABV1MKG0</accession>
<name>A0ABV1MKG0_9BACI</name>
<evidence type="ECO:0000259" key="3">
    <source>
        <dbReference type="PROSITE" id="PS51462"/>
    </source>
</evidence>
<dbReference type="PROSITE" id="PS51462">
    <property type="entry name" value="NUDIX"/>
    <property type="match status" value="1"/>
</dbReference>
<evidence type="ECO:0000313" key="4">
    <source>
        <dbReference type="EMBL" id="MEQ6353000.1"/>
    </source>
</evidence>